<dbReference type="eggNOG" id="COG2369">
    <property type="taxonomic scope" value="Bacteria"/>
</dbReference>
<reference evidence="2 3" key="1">
    <citation type="journal article" date="2011" name="J. Bacteriol.">
        <title>Complete genome sequence of the cellulose-degrading bacterium Cellulosilyticum lentocellum.</title>
        <authorList>
            <consortium name="US DOE Joint Genome Institute"/>
            <person name="Miller D.A."/>
            <person name="Suen G."/>
            <person name="Bruce D."/>
            <person name="Copeland A."/>
            <person name="Cheng J.F."/>
            <person name="Detter C."/>
            <person name="Goodwin L.A."/>
            <person name="Han C.S."/>
            <person name="Hauser L.J."/>
            <person name="Land M.L."/>
            <person name="Lapidus A."/>
            <person name="Lucas S."/>
            <person name="Meincke L."/>
            <person name="Pitluck S."/>
            <person name="Tapia R."/>
            <person name="Teshima H."/>
            <person name="Woyke T."/>
            <person name="Fox B.G."/>
            <person name="Angert E.R."/>
            <person name="Currie C.R."/>
        </authorList>
    </citation>
    <scope>NUCLEOTIDE SEQUENCE [LARGE SCALE GENOMIC DNA]</scope>
    <source>
        <strain evidence="3">ATCC 49066 / DSM 5427 / NCIMB 11756 / RHM5</strain>
    </source>
</reference>
<dbReference type="EMBL" id="CP002582">
    <property type="protein sequence ID" value="ADZ84462.1"/>
    <property type="molecule type" value="Genomic_DNA"/>
</dbReference>
<organism evidence="2 3">
    <name type="scientific">Cellulosilyticum lentocellum (strain ATCC 49066 / DSM 5427 / NCIMB 11756 / RHM5)</name>
    <name type="common">Clostridium lentocellum</name>
    <dbReference type="NCBI Taxonomy" id="642492"/>
    <lineage>
        <taxon>Bacteria</taxon>
        <taxon>Bacillati</taxon>
        <taxon>Bacillota</taxon>
        <taxon>Clostridia</taxon>
        <taxon>Lachnospirales</taxon>
        <taxon>Cellulosilyticaceae</taxon>
        <taxon>Cellulosilyticum</taxon>
    </lineage>
</organism>
<gene>
    <name evidence="2" type="ordered locus">Clole_2763</name>
</gene>
<protein>
    <submittedName>
        <fullName evidence="2">Phage head morphogenesis protein, SPP1 gp7 family</fullName>
    </submittedName>
</protein>
<accession>F2JK47</accession>
<feature type="domain" description="Phage head morphogenesis" evidence="1">
    <location>
        <begin position="198"/>
        <end position="304"/>
    </location>
</feature>
<dbReference type="RefSeq" id="WP_013657754.1">
    <property type="nucleotide sequence ID" value="NC_015275.1"/>
</dbReference>
<keyword evidence="3" id="KW-1185">Reference proteome</keyword>
<evidence type="ECO:0000313" key="2">
    <source>
        <dbReference type="EMBL" id="ADZ84462.1"/>
    </source>
</evidence>
<dbReference type="AlphaFoldDB" id="F2JK47"/>
<name>F2JK47_CELLD</name>
<dbReference type="InterPro" id="IPR006528">
    <property type="entry name" value="Phage_head_morphogenesis_dom"/>
</dbReference>
<dbReference type="STRING" id="642492.Clole_2763"/>
<evidence type="ECO:0000259" key="1">
    <source>
        <dbReference type="Pfam" id="PF04233"/>
    </source>
</evidence>
<dbReference type="KEGG" id="cle:Clole_2763"/>
<dbReference type="NCBIfam" id="TIGR01641">
    <property type="entry name" value="phageSPP1_gp7"/>
    <property type="match status" value="1"/>
</dbReference>
<dbReference type="Proteomes" id="UP000008467">
    <property type="component" value="Chromosome"/>
</dbReference>
<dbReference type="HOGENOM" id="CLU_017434_5_2_9"/>
<dbReference type="Pfam" id="PF04233">
    <property type="entry name" value="Phage_Mu_F"/>
    <property type="match status" value="1"/>
</dbReference>
<evidence type="ECO:0000313" key="3">
    <source>
        <dbReference type="Proteomes" id="UP000008467"/>
    </source>
</evidence>
<sequence length="457" mass="53493">MKNRQYWKERFEILQESQMAKGEEYYRELDKQYRKAMNEIESQMARWYGRIAENNEINMSQARKWLKGKELEEFKWTVEEYMQHGKQNAINPIWLKELENASARAHISRLEALKIQLQQTVESLYQGQNIGMTDALRSIYEDGYYHSAFEIQRGLNVGWAIPALDSARVTQILSKPWTADGSNFSDRIWKAKGDLVNTLHTELTQSIIMGRAPDKAIKRIAEKFNTSRTRAGRLVMTESAFFASASQRDCFNDLDVEKYEILATLDNKTSEICQELDGKVFKMSEYEPGLTAPPFHCWCRTTTIPHFDDNFGERIARGESGRQYYVFDDMTYSDWKKEYVKNNVLNSRNSGIMNNINWLRSEFPTTKKFEKHLEKHLDNYPGLTPEQYLQRAQELLSAELSDNIEGFIDKDGFLFKYDKINNDFAIGRPDGKISTLFKPEDGNEYWKGERVKYEPKN</sequence>
<proteinExistence type="predicted"/>